<dbReference type="Proteomes" id="UP000241769">
    <property type="component" value="Unassembled WGS sequence"/>
</dbReference>
<keyword evidence="2" id="KW-1185">Reference proteome</keyword>
<organism evidence="1 2">
    <name type="scientific">Planoprotostelium fungivorum</name>
    <dbReference type="NCBI Taxonomy" id="1890364"/>
    <lineage>
        <taxon>Eukaryota</taxon>
        <taxon>Amoebozoa</taxon>
        <taxon>Evosea</taxon>
        <taxon>Variosea</taxon>
        <taxon>Cavosteliida</taxon>
        <taxon>Cavosteliaceae</taxon>
        <taxon>Planoprotostelium</taxon>
    </lineage>
</organism>
<reference evidence="1 2" key="1">
    <citation type="journal article" date="2018" name="Genome Biol. Evol.">
        <title>Multiple Roots of Fruiting Body Formation in Amoebozoa.</title>
        <authorList>
            <person name="Hillmann F."/>
            <person name="Forbes G."/>
            <person name="Novohradska S."/>
            <person name="Ferling I."/>
            <person name="Riege K."/>
            <person name="Groth M."/>
            <person name="Westermann M."/>
            <person name="Marz M."/>
            <person name="Spaller T."/>
            <person name="Winckler T."/>
            <person name="Schaap P."/>
            <person name="Glockner G."/>
        </authorList>
    </citation>
    <scope>NUCLEOTIDE SEQUENCE [LARGE SCALE GENOMIC DNA]</scope>
    <source>
        <strain evidence="1 2">Jena</strain>
    </source>
</reference>
<comment type="caution">
    <text evidence="1">The sequence shown here is derived from an EMBL/GenBank/DDBJ whole genome shotgun (WGS) entry which is preliminary data.</text>
</comment>
<protein>
    <submittedName>
        <fullName evidence="1">Uncharacterized protein</fullName>
    </submittedName>
</protein>
<gene>
    <name evidence="1" type="ORF">PROFUN_14787</name>
</gene>
<evidence type="ECO:0000313" key="1">
    <source>
        <dbReference type="EMBL" id="PRP76774.1"/>
    </source>
</evidence>
<dbReference type="AlphaFoldDB" id="A0A2P6MYJ0"/>
<accession>A0A2P6MYJ0</accession>
<dbReference type="InParanoid" id="A0A2P6MYJ0"/>
<dbReference type="EMBL" id="MDYQ01000302">
    <property type="protein sequence ID" value="PRP76774.1"/>
    <property type="molecule type" value="Genomic_DNA"/>
</dbReference>
<name>A0A2P6MYJ0_9EUKA</name>
<proteinExistence type="predicted"/>
<sequence length="97" mass="11137">MVLVILYVEHGTSKEFAYSTARKASELNIQYSVSSLDESYDEYLASGQGEENMMLMITIGASEDAVRFDDKGSYRYVWFVRAEMEEDEEENEPQGKK</sequence>
<evidence type="ECO:0000313" key="2">
    <source>
        <dbReference type="Proteomes" id="UP000241769"/>
    </source>
</evidence>